<dbReference type="EMBL" id="JAIQ01000063">
    <property type="protein sequence ID" value="KLE01640.1"/>
    <property type="molecule type" value="Genomic_DNA"/>
</dbReference>
<dbReference type="AlphaFoldDB" id="A0A0G9K7B1"/>
<dbReference type="Proteomes" id="UP000035514">
    <property type="component" value="Unassembled WGS sequence"/>
</dbReference>
<evidence type="ECO:0000313" key="3">
    <source>
        <dbReference type="Proteomes" id="UP000035514"/>
    </source>
</evidence>
<accession>A0A0G9K7B1</accession>
<feature type="domain" description="Thymidylate kinase-like" evidence="1">
    <location>
        <begin position="247"/>
        <end position="427"/>
    </location>
</feature>
<dbReference type="PATRIC" id="fig|1447256.3.peg.575"/>
<dbReference type="Pfam" id="PF02223">
    <property type="entry name" value="Thymidylate_kin"/>
    <property type="match status" value="1"/>
</dbReference>
<sequence length="437" mass="51896">MLEIYKNLFDQLNDNKIAYCVYKGLNHIDEDLKGERGDVDILLNENDIDSFDSIAFNNNFFKVQKKDKPYYYMGIDKVTHKFVMLDVNIQIQFGPKPYKPYSFFIEVDKFSSRIEYDRVKVLDLVDYIPLMFIMRVASLSEKEEDLIELQELIKIHKIENGYILRILKEEIFLDWNVISQDILKSQSWQELKEKYLTKVIRNSNQNSKLVFKQKLKFLFGKIKGIQRKVKYPSNKIRNRGFLVAFVGVDGAGKSSTVEYIENLEFFKNTGIKRVYFGNNEYWIPGLQRLLKKEVKNKFLKLLLGTFSLVDRQLRILIALYYMQLGNIVLADRYIYDDEIGRIQNKEKSNKKPLIKRIYQKIFGVKMWKKPELTIFLDVSPEVAYSRKQDYSFEKMLEVNKDYKDYMYKVDGVKIVNADQNQEKIYSEIIKFILGLKK</sequence>
<protein>
    <recommendedName>
        <fullName evidence="1">Thymidylate kinase-like domain-containing protein</fullName>
    </recommendedName>
</protein>
<reference evidence="2 3" key="1">
    <citation type="submission" date="2014-01" db="EMBL/GenBank/DDBJ databases">
        <title>Development of a Comparative Genomic Fingerprinting Assay for High Resolution Genotyping of Arcobacter butzleri.</title>
        <authorList>
            <person name="Webb A.L."/>
            <person name="Inglis G.D."/>
            <person name="Kruczkiewicz P."/>
            <person name="Selinger L.B."/>
            <person name="Taboada E.N."/>
        </authorList>
    </citation>
    <scope>NUCLEOTIDE SEQUENCE [LARGE SCALE GENOMIC DNA]</scope>
    <source>
        <strain evidence="2 3">L348</strain>
    </source>
</reference>
<dbReference type="InterPro" id="IPR027417">
    <property type="entry name" value="P-loop_NTPase"/>
</dbReference>
<proteinExistence type="predicted"/>
<evidence type="ECO:0000313" key="2">
    <source>
        <dbReference type="EMBL" id="KLE01640.1"/>
    </source>
</evidence>
<evidence type="ECO:0000259" key="1">
    <source>
        <dbReference type="Pfam" id="PF02223"/>
    </source>
</evidence>
<dbReference type="RefSeq" id="WP_046996317.1">
    <property type="nucleotide sequence ID" value="NZ_JAIQ01000063.1"/>
</dbReference>
<dbReference type="SUPFAM" id="SSF52540">
    <property type="entry name" value="P-loop containing nucleoside triphosphate hydrolases"/>
    <property type="match status" value="1"/>
</dbReference>
<dbReference type="Gene3D" id="3.40.50.300">
    <property type="entry name" value="P-loop containing nucleotide triphosphate hydrolases"/>
    <property type="match status" value="1"/>
</dbReference>
<name>A0A0G9K7B1_9BACT</name>
<dbReference type="InterPro" id="IPR039430">
    <property type="entry name" value="Thymidylate_kin-like_dom"/>
</dbReference>
<organism evidence="2 3">
    <name type="scientific">Aliarcobacter butzleri L348</name>
    <dbReference type="NCBI Taxonomy" id="1447256"/>
    <lineage>
        <taxon>Bacteria</taxon>
        <taxon>Pseudomonadati</taxon>
        <taxon>Campylobacterota</taxon>
        <taxon>Epsilonproteobacteria</taxon>
        <taxon>Campylobacterales</taxon>
        <taxon>Arcobacteraceae</taxon>
        <taxon>Aliarcobacter</taxon>
    </lineage>
</organism>
<comment type="caution">
    <text evidence="2">The sequence shown here is derived from an EMBL/GenBank/DDBJ whole genome shotgun (WGS) entry which is preliminary data.</text>
</comment>
<gene>
    <name evidence="2" type="ORF">AA20_02985</name>
</gene>